<dbReference type="Gene3D" id="3.10.450.50">
    <property type="match status" value="1"/>
</dbReference>
<evidence type="ECO:0000313" key="2">
    <source>
        <dbReference type="EMBL" id="MBB4857515.1"/>
    </source>
</evidence>
<comment type="caution">
    <text evidence="2">The sequence shown here is derived from an EMBL/GenBank/DDBJ whole genome shotgun (WGS) entry which is preliminary data.</text>
</comment>
<gene>
    <name evidence="2" type="ORF">HNO88_000822</name>
</gene>
<sequence>MIEFLEAEAGIRQLHAHYTDAVWRRDPVAFAECFTRDAEWRISGMVLRGHDEIAGGFGTILAKCNRVLISFRNPQVDLTGRGRASARVYVTEQCSWTDRAPNMNLGRYHDRAVLDGDRWRFEWRLFQLLYTGPADLTGAFQDQPDYGAWPAMPRRDAVPAPTPGRD</sequence>
<feature type="domain" description="SnoaL-like" evidence="1">
    <location>
        <begin position="5"/>
        <end position="122"/>
    </location>
</feature>
<dbReference type="AlphaFoldDB" id="A0A7W7K786"/>
<dbReference type="InterPro" id="IPR032710">
    <property type="entry name" value="NTF2-like_dom_sf"/>
</dbReference>
<dbReference type="InterPro" id="IPR011944">
    <property type="entry name" value="Steroid_delta5-4_isomerase"/>
</dbReference>
<dbReference type="EMBL" id="JACHLR010000002">
    <property type="protein sequence ID" value="MBB4857515.1"/>
    <property type="molecule type" value="Genomic_DNA"/>
</dbReference>
<dbReference type="NCBIfam" id="TIGR02246">
    <property type="entry name" value="SgcJ/EcaC family oxidoreductase"/>
    <property type="match status" value="1"/>
</dbReference>
<accession>A0A7W7K786</accession>
<protein>
    <submittedName>
        <fullName evidence="2">Uncharacterized protein (TIGR02246 family)</fullName>
    </submittedName>
</protein>
<organism evidence="2 3">
    <name type="scientific">Novosphingobium chloroacetimidivorans</name>
    <dbReference type="NCBI Taxonomy" id="1428314"/>
    <lineage>
        <taxon>Bacteria</taxon>
        <taxon>Pseudomonadati</taxon>
        <taxon>Pseudomonadota</taxon>
        <taxon>Alphaproteobacteria</taxon>
        <taxon>Sphingomonadales</taxon>
        <taxon>Sphingomonadaceae</taxon>
        <taxon>Novosphingobium</taxon>
    </lineage>
</organism>
<keyword evidence="3" id="KW-1185">Reference proteome</keyword>
<proteinExistence type="predicted"/>
<reference evidence="2 3" key="1">
    <citation type="submission" date="2020-08" db="EMBL/GenBank/DDBJ databases">
        <title>Functional genomics of gut bacteria from endangered species of beetles.</title>
        <authorList>
            <person name="Carlos-Shanley C."/>
        </authorList>
    </citation>
    <scope>NUCLEOTIDE SEQUENCE [LARGE SCALE GENOMIC DNA]</scope>
    <source>
        <strain evidence="2 3">S00245</strain>
    </source>
</reference>
<dbReference type="SUPFAM" id="SSF54427">
    <property type="entry name" value="NTF2-like"/>
    <property type="match status" value="1"/>
</dbReference>
<dbReference type="Proteomes" id="UP000555448">
    <property type="component" value="Unassembled WGS sequence"/>
</dbReference>
<dbReference type="Pfam" id="PF13577">
    <property type="entry name" value="SnoaL_4"/>
    <property type="match status" value="1"/>
</dbReference>
<name>A0A7W7K786_9SPHN</name>
<dbReference type="RefSeq" id="WP_184242781.1">
    <property type="nucleotide sequence ID" value="NZ_JACHLR010000002.1"/>
</dbReference>
<dbReference type="InterPro" id="IPR037401">
    <property type="entry name" value="SnoaL-like"/>
</dbReference>
<evidence type="ECO:0000313" key="3">
    <source>
        <dbReference type="Proteomes" id="UP000555448"/>
    </source>
</evidence>
<evidence type="ECO:0000259" key="1">
    <source>
        <dbReference type="Pfam" id="PF13577"/>
    </source>
</evidence>